<name>A0ABW0GM23_9MICO</name>
<dbReference type="RefSeq" id="WP_340267787.1">
    <property type="nucleotide sequence ID" value="NZ_JBBEOG010000002.1"/>
</dbReference>
<dbReference type="Pfam" id="PF01925">
    <property type="entry name" value="TauE"/>
    <property type="match status" value="1"/>
</dbReference>
<sequence>MTGLDDPVVAVACLLAVGLGALVQGVLGFGLALLSVPVLALLAPELVPVAVLVAVLPLTVLQAVRERAHLDLRGLGWALVGRVPGGAVGALAVAWLPVRGLQVLVAAVVLLAVAASVRADRRVEAPGAPARARPGRSPRRTSLTLAGALSGVGGTTAGIGGPPMAIAYRNAAGGTLRATLATFFLVGALLSIGSLVAVGEVSRADLVAGAVLVPAVLVGYVAAAPLRRRLAAGRLRRGVLGLSAVAGTALLAQAALG</sequence>
<keyword evidence="6 8" id="KW-1133">Transmembrane helix</keyword>
<comment type="similarity">
    <text evidence="2 8">Belongs to the 4-toluene sulfonate uptake permease (TSUP) (TC 2.A.102) family.</text>
</comment>
<dbReference type="PANTHER" id="PTHR30269:SF37">
    <property type="entry name" value="MEMBRANE TRANSPORTER PROTEIN"/>
    <property type="match status" value="1"/>
</dbReference>
<dbReference type="PANTHER" id="PTHR30269">
    <property type="entry name" value="TRANSMEMBRANE PROTEIN YFCA"/>
    <property type="match status" value="1"/>
</dbReference>
<keyword evidence="4 8" id="KW-1003">Cell membrane</keyword>
<feature type="transmembrane region" description="Helical" evidence="8">
    <location>
        <begin position="46"/>
        <end position="64"/>
    </location>
</feature>
<keyword evidence="7 8" id="KW-0472">Membrane</keyword>
<keyword evidence="3" id="KW-0813">Transport</keyword>
<organism evidence="9 10">
    <name type="scientific">Aquipuribacter nitratireducens</name>
    <dbReference type="NCBI Taxonomy" id="650104"/>
    <lineage>
        <taxon>Bacteria</taxon>
        <taxon>Bacillati</taxon>
        <taxon>Actinomycetota</taxon>
        <taxon>Actinomycetes</taxon>
        <taxon>Micrococcales</taxon>
        <taxon>Intrasporangiaceae</taxon>
        <taxon>Aquipuribacter</taxon>
    </lineage>
</organism>
<reference evidence="10" key="1">
    <citation type="journal article" date="2019" name="Int. J. Syst. Evol. Microbiol.">
        <title>The Global Catalogue of Microorganisms (GCM) 10K type strain sequencing project: providing services to taxonomists for standard genome sequencing and annotation.</title>
        <authorList>
            <consortium name="The Broad Institute Genomics Platform"/>
            <consortium name="The Broad Institute Genome Sequencing Center for Infectious Disease"/>
            <person name="Wu L."/>
            <person name="Ma J."/>
        </authorList>
    </citation>
    <scope>NUCLEOTIDE SEQUENCE [LARGE SCALE GENOMIC DNA]</scope>
    <source>
        <strain evidence="10">CCUG 43114</strain>
    </source>
</reference>
<protein>
    <recommendedName>
        <fullName evidence="8">Probable membrane transporter protein</fullName>
    </recommendedName>
</protein>
<dbReference type="InterPro" id="IPR002781">
    <property type="entry name" value="TM_pro_TauE-like"/>
</dbReference>
<evidence type="ECO:0000256" key="2">
    <source>
        <dbReference type="ARBA" id="ARBA00009142"/>
    </source>
</evidence>
<keyword evidence="5 8" id="KW-0812">Transmembrane</keyword>
<evidence type="ECO:0000256" key="3">
    <source>
        <dbReference type="ARBA" id="ARBA00022448"/>
    </source>
</evidence>
<dbReference type="EMBL" id="JBHSLD010000007">
    <property type="protein sequence ID" value="MFC5380699.1"/>
    <property type="molecule type" value="Genomic_DNA"/>
</dbReference>
<keyword evidence="10" id="KW-1185">Reference proteome</keyword>
<feature type="transmembrane region" description="Helical" evidence="8">
    <location>
        <begin position="238"/>
        <end position="256"/>
    </location>
</feature>
<feature type="transmembrane region" description="Helical" evidence="8">
    <location>
        <begin position="76"/>
        <end position="95"/>
    </location>
</feature>
<feature type="transmembrane region" description="Helical" evidence="8">
    <location>
        <begin position="7"/>
        <end position="34"/>
    </location>
</feature>
<evidence type="ECO:0000256" key="5">
    <source>
        <dbReference type="ARBA" id="ARBA00022692"/>
    </source>
</evidence>
<proteinExistence type="inferred from homology"/>
<evidence type="ECO:0000256" key="8">
    <source>
        <dbReference type="RuleBase" id="RU363041"/>
    </source>
</evidence>
<evidence type="ECO:0000256" key="7">
    <source>
        <dbReference type="ARBA" id="ARBA00023136"/>
    </source>
</evidence>
<evidence type="ECO:0000256" key="4">
    <source>
        <dbReference type="ARBA" id="ARBA00022475"/>
    </source>
</evidence>
<feature type="transmembrane region" description="Helical" evidence="8">
    <location>
        <begin position="101"/>
        <end position="119"/>
    </location>
</feature>
<feature type="transmembrane region" description="Helical" evidence="8">
    <location>
        <begin position="178"/>
        <end position="198"/>
    </location>
</feature>
<accession>A0ABW0GM23</accession>
<evidence type="ECO:0000256" key="6">
    <source>
        <dbReference type="ARBA" id="ARBA00022989"/>
    </source>
</evidence>
<gene>
    <name evidence="9" type="ORF">ACFPJ6_07850</name>
</gene>
<dbReference type="InterPro" id="IPR052017">
    <property type="entry name" value="TSUP"/>
</dbReference>
<comment type="caution">
    <text evidence="9">The sequence shown here is derived from an EMBL/GenBank/DDBJ whole genome shotgun (WGS) entry which is preliminary data.</text>
</comment>
<evidence type="ECO:0000256" key="1">
    <source>
        <dbReference type="ARBA" id="ARBA00004651"/>
    </source>
</evidence>
<feature type="transmembrane region" description="Helical" evidence="8">
    <location>
        <begin position="204"/>
        <end position="226"/>
    </location>
</feature>
<evidence type="ECO:0000313" key="10">
    <source>
        <dbReference type="Proteomes" id="UP001596122"/>
    </source>
</evidence>
<evidence type="ECO:0000313" key="9">
    <source>
        <dbReference type="EMBL" id="MFC5380699.1"/>
    </source>
</evidence>
<comment type="subcellular location">
    <subcellularLocation>
        <location evidence="1 8">Cell membrane</location>
        <topology evidence="1 8">Multi-pass membrane protein</topology>
    </subcellularLocation>
</comment>
<dbReference type="Proteomes" id="UP001596122">
    <property type="component" value="Unassembled WGS sequence"/>
</dbReference>